<evidence type="ECO:0000256" key="8">
    <source>
        <dbReference type="ARBA" id="ARBA00023002"/>
    </source>
</evidence>
<dbReference type="PANTHER" id="PTHR24286">
    <property type="entry name" value="CYTOCHROME P450 26"/>
    <property type="match status" value="1"/>
</dbReference>
<dbReference type="Pfam" id="PF00067">
    <property type="entry name" value="p450"/>
    <property type="match status" value="1"/>
</dbReference>
<dbReference type="PROSITE" id="PS00086">
    <property type="entry name" value="CYTOCHROME_P450"/>
    <property type="match status" value="1"/>
</dbReference>
<evidence type="ECO:0000256" key="7">
    <source>
        <dbReference type="ARBA" id="ARBA00022989"/>
    </source>
</evidence>
<dbReference type="InterPro" id="IPR001128">
    <property type="entry name" value="Cyt_P450"/>
</dbReference>
<dbReference type="EMBL" id="JAAIUW010000006">
    <property type="protein sequence ID" value="KAF7828541.1"/>
    <property type="molecule type" value="Genomic_DNA"/>
</dbReference>
<evidence type="ECO:0000256" key="2">
    <source>
        <dbReference type="ARBA" id="ARBA00004167"/>
    </source>
</evidence>
<dbReference type="Gene3D" id="1.10.630.10">
    <property type="entry name" value="Cytochrome P450"/>
    <property type="match status" value="2"/>
</dbReference>
<proteinExistence type="inferred from homology"/>
<comment type="subcellular location">
    <subcellularLocation>
        <location evidence="2">Membrane</location>
        <topology evidence="2">Single-pass membrane protein</topology>
    </subcellularLocation>
</comment>
<name>A0A834TXF9_9FABA</name>
<evidence type="ECO:0000256" key="5">
    <source>
        <dbReference type="ARBA" id="ARBA00022692"/>
    </source>
</evidence>
<keyword evidence="8 11" id="KW-0560">Oxidoreductase</keyword>
<dbReference type="GO" id="GO:0016020">
    <property type="term" value="C:membrane"/>
    <property type="evidence" value="ECO:0007669"/>
    <property type="project" value="UniProtKB-SubCell"/>
</dbReference>
<keyword evidence="11" id="KW-0503">Monooxygenase</keyword>
<evidence type="ECO:0000313" key="14">
    <source>
        <dbReference type="Proteomes" id="UP000634136"/>
    </source>
</evidence>
<comment type="caution">
    <text evidence="13">The sequence shown here is derived from an EMBL/GenBank/DDBJ whole genome shotgun (WGS) entry which is preliminary data.</text>
</comment>
<keyword evidence="7 12" id="KW-1133">Transmembrane helix</keyword>
<dbReference type="GO" id="GO:0005506">
    <property type="term" value="F:iron ion binding"/>
    <property type="evidence" value="ECO:0007669"/>
    <property type="project" value="InterPro"/>
</dbReference>
<comment type="similarity">
    <text evidence="3 11">Belongs to the cytochrome P450 family.</text>
</comment>
<keyword evidence="4 11" id="KW-0349">Heme</keyword>
<dbReference type="GO" id="GO:0016125">
    <property type="term" value="P:sterol metabolic process"/>
    <property type="evidence" value="ECO:0007669"/>
    <property type="project" value="TreeGrafter"/>
</dbReference>
<keyword evidence="9 11" id="KW-0408">Iron</keyword>
<organism evidence="13 14">
    <name type="scientific">Senna tora</name>
    <dbReference type="NCBI Taxonomy" id="362788"/>
    <lineage>
        <taxon>Eukaryota</taxon>
        <taxon>Viridiplantae</taxon>
        <taxon>Streptophyta</taxon>
        <taxon>Embryophyta</taxon>
        <taxon>Tracheophyta</taxon>
        <taxon>Spermatophyta</taxon>
        <taxon>Magnoliopsida</taxon>
        <taxon>eudicotyledons</taxon>
        <taxon>Gunneridae</taxon>
        <taxon>Pentapetalae</taxon>
        <taxon>rosids</taxon>
        <taxon>fabids</taxon>
        <taxon>Fabales</taxon>
        <taxon>Fabaceae</taxon>
        <taxon>Caesalpinioideae</taxon>
        <taxon>Cassia clade</taxon>
        <taxon>Senna</taxon>
    </lineage>
</organism>
<accession>A0A834TXF9</accession>
<sequence>MEVPWLWMVMITCVGVYIFVFGIVKNINQWFYVERVKHKLPYPLPPGHMGWPFLGNHLSFLTAFKSQNPDSFINNLVSRYRGSDGMYKSHLFGSPSVVLCKAELCRMVISDDQHFKIGYPKSLLELTASRTFTQDSIAQHKRIRRLTTSPIVGHAPLAMYVERIEDIMVNSLDEWASMCMSMNQPIPLLNELKRVTFKVIVHIFIGSNNNHSIISKIGDLYSYIHTALFGLPINVPGFAYHKALKARRKLERIILSVVEERRMMMKTMDGKEGKKDLLDILLDVEDENGMKLEDEDIVDLSIGFLFAGYTIPKGWKVLLWLRALHLDPENFSDPLQFNPSRWDDYSVKPKSYLAFGGGLRLCPGLDLRVGATVPFSEAVDDLHFSKTAQDRPTPVNQVHSKFEANYDSPDFSSEGNAIANETGKPFNPVPIFISNESADCKGAWVTRAGPVTIQFPPVRVWGVPSDKDGVNLRAKEVRGVYIVGGDVQLDPENARDRAVLKKMGDGLNGVPAQRAVKREVEASVVEQIATRKCIQGTIPKKIFNLAWQLAFQTQLSLLGGELMLSGWIFRARR</sequence>
<keyword evidence="5 12" id="KW-0812">Transmembrane</keyword>
<keyword evidence="10 12" id="KW-0472">Membrane</keyword>
<dbReference type="AlphaFoldDB" id="A0A834TXF9"/>
<evidence type="ECO:0000256" key="6">
    <source>
        <dbReference type="ARBA" id="ARBA00022723"/>
    </source>
</evidence>
<feature type="transmembrane region" description="Helical" evidence="12">
    <location>
        <begin position="6"/>
        <end position="24"/>
    </location>
</feature>
<dbReference type="GO" id="GO:0004497">
    <property type="term" value="F:monooxygenase activity"/>
    <property type="evidence" value="ECO:0007669"/>
    <property type="project" value="UniProtKB-KW"/>
</dbReference>
<keyword evidence="14" id="KW-1185">Reference proteome</keyword>
<keyword evidence="6 11" id="KW-0479">Metal-binding</keyword>
<evidence type="ECO:0000313" key="13">
    <source>
        <dbReference type="EMBL" id="KAF7828541.1"/>
    </source>
</evidence>
<dbReference type="SUPFAM" id="SSF48264">
    <property type="entry name" value="Cytochrome P450"/>
    <property type="match status" value="1"/>
</dbReference>
<dbReference type="PANTHER" id="PTHR24286:SF199">
    <property type="entry name" value="CYTOCHROME P450 88D6"/>
    <property type="match status" value="1"/>
</dbReference>
<evidence type="ECO:0000256" key="11">
    <source>
        <dbReference type="RuleBase" id="RU000461"/>
    </source>
</evidence>
<evidence type="ECO:0000256" key="3">
    <source>
        <dbReference type="ARBA" id="ARBA00010617"/>
    </source>
</evidence>
<evidence type="ECO:0000256" key="12">
    <source>
        <dbReference type="SAM" id="Phobius"/>
    </source>
</evidence>
<evidence type="ECO:0000256" key="1">
    <source>
        <dbReference type="ARBA" id="ARBA00001971"/>
    </source>
</evidence>
<dbReference type="InterPro" id="IPR036396">
    <property type="entry name" value="Cyt_P450_sf"/>
</dbReference>
<dbReference type="InterPro" id="IPR017972">
    <property type="entry name" value="Cyt_P450_CS"/>
</dbReference>
<evidence type="ECO:0000256" key="10">
    <source>
        <dbReference type="ARBA" id="ARBA00023136"/>
    </source>
</evidence>
<evidence type="ECO:0000256" key="9">
    <source>
        <dbReference type="ARBA" id="ARBA00023004"/>
    </source>
</evidence>
<comment type="cofactor">
    <cofactor evidence="1">
        <name>heme</name>
        <dbReference type="ChEBI" id="CHEBI:30413"/>
    </cofactor>
</comment>
<gene>
    <name evidence="13" type="ORF">G2W53_019705</name>
</gene>
<dbReference type="GO" id="GO:0016705">
    <property type="term" value="F:oxidoreductase activity, acting on paired donors, with incorporation or reduction of molecular oxygen"/>
    <property type="evidence" value="ECO:0007669"/>
    <property type="project" value="InterPro"/>
</dbReference>
<dbReference type="OrthoDB" id="3945418at2759"/>
<protein>
    <submittedName>
        <fullName evidence="13">Beta-amyrin 11-oxidase-like</fullName>
    </submittedName>
</protein>
<evidence type="ECO:0000256" key="4">
    <source>
        <dbReference type="ARBA" id="ARBA00022617"/>
    </source>
</evidence>
<dbReference type="Proteomes" id="UP000634136">
    <property type="component" value="Unassembled WGS sequence"/>
</dbReference>
<reference evidence="13" key="1">
    <citation type="submission" date="2020-09" db="EMBL/GenBank/DDBJ databases">
        <title>Genome-Enabled Discovery of Anthraquinone Biosynthesis in Senna tora.</title>
        <authorList>
            <person name="Kang S.-H."/>
            <person name="Pandey R.P."/>
            <person name="Lee C.-M."/>
            <person name="Sim J.-S."/>
            <person name="Jeong J.-T."/>
            <person name="Choi B.-S."/>
            <person name="Jung M."/>
            <person name="Ginzburg D."/>
            <person name="Zhao K."/>
            <person name="Won S.Y."/>
            <person name="Oh T.-J."/>
            <person name="Yu Y."/>
            <person name="Kim N.-H."/>
            <person name="Lee O.R."/>
            <person name="Lee T.-H."/>
            <person name="Bashyal P."/>
            <person name="Kim T.-S."/>
            <person name="Lee W.-H."/>
            <person name="Kawkins C."/>
            <person name="Kim C.-K."/>
            <person name="Kim J.S."/>
            <person name="Ahn B.O."/>
            <person name="Rhee S.Y."/>
            <person name="Sohng J.K."/>
        </authorList>
    </citation>
    <scope>NUCLEOTIDE SEQUENCE</scope>
    <source>
        <tissue evidence="13">Leaf</tissue>
    </source>
</reference>
<dbReference type="GO" id="GO:0020037">
    <property type="term" value="F:heme binding"/>
    <property type="evidence" value="ECO:0007669"/>
    <property type="project" value="InterPro"/>
</dbReference>